<sequence length="119" mass="13190">MPFIIGTSLAEDTGLVQSVAKVYGLGLAQSKTLCKQSGFGTDSRGHHLTFDKGKILEGFSEDTPLLFGPDLVRFNKDKIRKLCIMSAYRGVRHRKGLPVRGQRTHTNSKKRPLPDLSLH</sequence>
<dbReference type="InterPro" id="IPR001892">
    <property type="entry name" value="Ribosomal_uS13"/>
</dbReference>
<dbReference type="AlphaFoldDB" id="A0A8E8U4W8"/>
<dbReference type="EMBL" id="MT747832">
    <property type="protein sequence ID" value="QWE51002.1"/>
    <property type="molecule type" value="Genomic_DNA"/>
</dbReference>
<evidence type="ECO:0000256" key="5">
    <source>
        <dbReference type="SAM" id="MobiDB-lite"/>
    </source>
</evidence>
<keyword evidence="2 4" id="KW-0689">Ribosomal protein</keyword>
<evidence type="ECO:0000256" key="2">
    <source>
        <dbReference type="ARBA" id="ARBA00022980"/>
    </source>
</evidence>
<evidence type="ECO:0000256" key="1">
    <source>
        <dbReference type="ARBA" id="ARBA00008080"/>
    </source>
</evidence>
<dbReference type="SUPFAM" id="SSF46946">
    <property type="entry name" value="S13-like H2TH domain"/>
    <property type="match status" value="1"/>
</dbReference>
<dbReference type="GO" id="GO:0003735">
    <property type="term" value="F:structural constituent of ribosome"/>
    <property type="evidence" value="ECO:0007669"/>
    <property type="project" value="InterPro"/>
</dbReference>
<comment type="similarity">
    <text evidence="1 4">Belongs to the universal ribosomal protein uS13 family.</text>
</comment>
<dbReference type="Pfam" id="PF00416">
    <property type="entry name" value="Ribosomal_S13"/>
    <property type="match status" value="1"/>
</dbReference>
<keyword evidence="6" id="KW-0496">Mitochondrion</keyword>
<evidence type="ECO:0000256" key="3">
    <source>
        <dbReference type="ARBA" id="ARBA00023274"/>
    </source>
</evidence>
<geneLocation type="mitochondrion" evidence="6"/>
<dbReference type="InterPro" id="IPR027437">
    <property type="entry name" value="Rbsml_uS13_C"/>
</dbReference>
<feature type="region of interest" description="Disordered" evidence="5">
    <location>
        <begin position="95"/>
        <end position="119"/>
    </location>
</feature>
<dbReference type="GO" id="GO:0005840">
    <property type="term" value="C:ribosome"/>
    <property type="evidence" value="ECO:0007669"/>
    <property type="project" value="UniProtKB-KW"/>
</dbReference>
<protein>
    <submittedName>
        <fullName evidence="6">Ribosomal protein S13</fullName>
    </submittedName>
</protein>
<evidence type="ECO:0000256" key="4">
    <source>
        <dbReference type="RuleBase" id="RU003830"/>
    </source>
</evidence>
<organism evidence="6">
    <name type="scientific">Phaeophyceae sp</name>
    <dbReference type="NCBI Taxonomy" id="2249243"/>
    <lineage>
        <taxon>Eukaryota</taxon>
        <taxon>Sar</taxon>
        <taxon>Stramenopiles</taxon>
        <taxon>Ochrophyta</taxon>
        <taxon>PX clade</taxon>
        <taxon>Phaeophyceae</taxon>
    </lineage>
</organism>
<accession>A0A8E8U4W8</accession>
<feature type="compositionally biased region" description="Basic residues" evidence="5">
    <location>
        <begin position="95"/>
        <end position="111"/>
    </location>
</feature>
<name>A0A8E8U4W8_9PHAE</name>
<keyword evidence="3 4" id="KW-0687">Ribonucleoprotein</keyword>
<dbReference type="PROSITE" id="PS50159">
    <property type="entry name" value="RIBOSOMAL_S13_2"/>
    <property type="match status" value="1"/>
</dbReference>
<dbReference type="PIRSF" id="PIRSF002134">
    <property type="entry name" value="Ribosomal_S13"/>
    <property type="match status" value="1"/>
</dbReference>
<reference evidence="6" key="1">
    <citation type="journal article" date="2021" name="Eur. J. Phycol.">
        <title>High-throughput sequencing of the kelp Alaria (Phaeophyceae) reveals epi-endobiotic associations, including a likely phaeophycean parasite.</title>
        <authorList>
            <person name="Bringloe T.T."/>
            <person name="Sauermann R."/>
            <person name="Krause-Jensen D."/>
            <person name="Olesen B."/>
            <person name="Klimova A."/>
            <person name="Klochkova T.A."/>
            <person name="Verbruggen H."/>
        </authorList>
    </citation>
    <scope>NUCLEOTIDE SEQUENCE</scope>
</reference>
<dbReference type="PROSITE" id="PS00646">
    <property type="entry name" value="RIBOSOMAL_S13_1"/>
    <property type="match status" value="1"/>
</dbReference>
<gene>
    <name evidence="6" type="primary">rps13</name>
</gene>
<dbReference type="InterPro" id="IPR010979">
    <property type="entry name" value="Ribosomal_uS13-like_H2TH"/>
</dbReference>
<dbReference type="Gene3D" id="4.10.910.10">
    <property type="entry name" value="30s ribosomal protein s13, domain 2"/>
    <property type="match status" value="1"/>
</dbReference>
<proteinExistence type="inferred from homology"/>
<evidence type="ECO:0000313" key="6">
    <source>
        <dbReference type="EMBL" id="QWE51002.1"/>
    </source>
</evidence>
<dbReference type="InterPro" id="IPR018269">
    <property type="entry name" value="Ribosomal_uS13_CS"/>
</dbReference>
<dbReference type="GO" id="GO:0003723">
    <property type="term" value="F:RNA binding"/>
    <property type="evidence" value="ECO:0007669"/>
    <property type="project" value="InterPro"/>
</dbReference>
<dbReference type="GO" id="GO:0006412">
    <property type="term" value="P:translation"/>
    <property type="evidence" value="ECO:0007669"/>
    <property type="project" value="InterPro"/>
</dbReference>
<dbReference type="GO" id="GO:1990904">
    <property type="term" value="C:ribonucleoprotein complex"/>
    <property type="evidence" value="ECO:0007669"/>
    <property type="project" value="UniProtKB-KW"/>
</dbReference>